<evidence type="ECO:0000313" key="2">
    <source>
        <dbReference type="EMBL" id="WDI04452.1"/>
    </source>
</evidence>
<proteinExistence type="predicted"/>
<sequence length="410" mass="46955">MPSKKSNKIVLLTTVVTLLLVVGLTMVWNVIWDEDLNRSYSPEMVKYLEPINDNRTLMLAAENNLLQEIHQSDTSGEYQLTLGGIIADEENAVILYSLSGPDLNGKLNEYSVELISDEEFHYAATYFNPSIEENATKSYMTYKVQLNSGEVFPQNMGLLFRLGEQELKVDFSVDHSRFTGLRKKVLINKEIPIDNQTVLLREMELLPLRTTLRLETPQSNKKQVNDLFALSLIDDTGQHQWNQSELSSGSLSEGMYTANFDGLYFEDPEQLYLISEGVYASDKNMTIIINSETKKIIEAPDEHLQLLDILENEEYMTIKLRLDNYEFPGPSIQNDISLLTYGGVFIDASGKQFKLLNPENELTAQISAERDKHTHLYHYYIPNEEYQQPLTFPIYEYTGYKSGGFKIPLY</sequence>
<evidence type="ECO:0000313" key="3">
    <source>
        <dbReference type="Proteomes" id="UP001221519"/>
    </source>
</evidence>
<accession>A0ABY7XIT8</accession>
<name>A0ABY7XIT8_9BACL</name>
<dbReference type="InterPro" id="IPR040680">
    <property type="entry name" value="DUF5643"/>
</dbReference>
<protein>
    <submittedName>
        <fullName evidence="2">DUF4179 domain-containing protein</fullName>
    </submittedName>
</protein>
<dbReference type="Proteomes" id="UP001221519">
    <property type="component" value="Chromosome"/>
</dbReference>
<organism evidence="2 3">
    <name type="scientific">Paenibacillus urinalis</name>
    <dbReference type="NCBI Taxonomy" id="521520"/>
    <lineage>
        <taxon>Bacteria</taxon>
        <taxon>Bacillati</taxon>
        <taxon>Bacillota</taxon>
        <taxon>Bacilli</taxon>
        <taxon>Bacillales</taxon>
        <taxon>Paenibacillaceae</taxon>
        <taxon>Paenibacillus</taxon>
    </lineage>
</organism>
<keyword evidence="3" id="KW-1185">Reference proteome</keyword>
<dbReference type="EMBL" id="CP118108">
    <property type="protein sequence ID" value="WDI04452.1"/>
    <property type="molecule type" value="Genomic_DNA"/>
</dbReference>
<gene>
    <name evidence="2" type="ORF">PUW25_11060</name>
</gene>
<feature type="domain" description="DUF5643" evidence="1">
    <location>
        <begin position="183"/>
        <end position="289"/>
    </location>
</feature>
<dbReference type="Pfam" id="PF18705">
    <property type="entry name" value="DUF5643"/>
    <property type="match status" value="1"/>
</dbReference>
<reference evidence="2 3" key="1">
    <citation type="submission" date="2023-02" db="EMBL/GenBank/DDBJ databases">
        <title>Pathogen: clinical or host-associated sample.</title>
        <authorList>
            <person name="Hergert J."/>
            <person name="Casey R."/>
            <person name="Wagner J."/>
            <person name="Young E.L."/>
            <person name="Oakeson K.F."/>
        </authorList>
    </citation>
    <scope>NUCLEOTIDE SEQUENCE [LARGE SCALE GENOMIC DNA]</scope>
    <source>
        <strain evidence="2 3">2022CK-00829</strain>
    </source>
</reference>
<dbReference type="RefSeq" id="WP_274337030.1">
    <property type="nucleotide sequence ID" value="NZ_CP118106.1"/>
</dbReference>
<evidence type="ECO:0000259" key="1">
    <source>
        <dbReference type="Pfam" id="PF18705"/>
    </source>
</evidence>